<accession>A0ACC2J8N2</accession>
<evidence type="ECO:0000313" key="2">
    <source>
        <dbReference type="Proteomes" id="UP001153332"/>
    </source>
</evidence>
<name>A0ACC2J8N2_9PEZI</name>
<protein>
    <submittedName>
        <fullName evidence="1">Uncharacterized protein</fullName>
    </submittedName>
</protein>
<proteinExistence type="predicted"/>
<dbReference type="EMBL" id="JAPUUL010003271">
    <property type="protein sequence ID" value="KAJ8123814.1"/>
    <property type="molecule type" value="Genomic_DNA"/>
</dbReference>
<gene>
    <name evidence="1" type="ORF">O1611_g9506</name>
</gene>
<keyword evidence="2" id="KW-1185">Reference proteome</keyword>
<reference evidence="1" key="1">
    <citation type="submission" date="2022-12" db="EMBL/GenBank/DDBJ databases">
        <title>Genome Sequence of Lasiodiplodia mahajangana.</title>
        <authorList>
            <person name="Buettner E."/>
        </authorList>
    </citation>
    <scope>NUCLEOTIDE SEQUENCE</scope>
    <source>
        <strain evidence="1">VT137</strain>
    </source>
</reference>
<evidence type="ECO:0000313" key="1">
    <source>
        <dbReference type="EMBL" id="KAJ8123814.1"/>
    </source>
</evidence>
<sequence length="82" mass="8461">MDDKAQAITTFVGHGQNHGHIQMLPHRVPGVPVADATDPGTGTTVPNHPMVGWAMAITAAPIDAALRYLGPSVGGGFLMAFT</sequence>
<dbReference type="Proteomes" id="UP001153332">
    <property type="component" value="Unassembled WGS sequence"/>
</dbReference>
<organism evidence="1 2">
    <name type="scientific">Lasiodiplodia mahajangana</name>
    <dbReference type="NCBI Taxonomy" id="1108764"/>
    <lineage>
        <taxon>Eukaryota</taxon>
        <taxon>Fungi</taxon>
        <taxon>Dikarya</taxon>
        <taxon>Ascomycota</taxon>
        <taxon>Pezizomycotina</taxon>
        <taxon>Dothideomycetes</taxon>
        <taxon>Dothideomycetes incertae sedis</taxon>
        <taxon>Botryosphaeriales</taxon>
        <taxon>Botryosphaeriaceae</taxon>
        <taxon>Lasiodiplodia</taxon>
    </lineage>
</organism>
<comment type="caution">
    <text evidence="1">The sequence shown here is derived from an EMBL/GenBank/DDBJ whole genome shotgun (WGS) entry which is preliminary data.</text>
</comment>